<protein>
    <recommendedName>
        <fullName evidence="3">Carboxylic ester hydrolase</fullName>
        <ecNumber evidence="3">3.1.1.-</ecNumber>
    </recommendedName>
</protein>
<dbReference type="InterPro" id="IPR002018">
    <property type="entry name" value="CarbesteraseB"/>
</dbReference>
<gene>
    <name evidence="5" type="ORF">DD666_04800</name>
</gene>
<dbReference type="GO" id="GO:0016787">
    <property type="term" value="F:hydrolase activity"/>
    <property type="evidence" value="ECO:0007669"/>
    <property type="project" value="UniProtKB-KW"/>
</dbReference>
<proteinExistence type="inferred from homology"/>
<dbReference type="InterPro" id="IPR019826">
    <property type="entry name" value="Carboxylesterase_B_AS"/>
</dbReference>
<evidence type="ECO:0000313" key="5">
    <source>
        <dbReference type="EMBL" id="HBP28715.1"/>
    </source>
</evidence>
<comment type="caution">
    <text evidence="5">The sequence shown here is derived from an EMBL/GenBank/DDBJ whole genome shotgun (WGS) entry which is preliminary data.</text>
</comment>
<reference evidence="5 6" key="1">
    <citation type="journal article" date="2018" name="Nat. Biotechnol.">
        <title>A standardized bacterial taxonomy based on genome phylogeny substantially revises the tree of life.</title>
        <authorList>
            <person name="Parks D.H."/>
            <person name="Chuvochina M."/>
            <person name="Waite D.W."/>
            <person name="Rinke C."/>
            <person name="Skarshewski A."/>
            <person name="Chaumeil P.A."/>
            <person name="Hugenholtz P."/>
        </authorList>
    </citation>
    <scope>NUCLEOTIDE SEQUENCE [LARGE SCALE GENOMIC DNA]</scope>
    <source>
        <strain evidence="5">UBA10707</strain>
    </source>
</reference>
<sequence length="488" mass="53105">MTEHTHLASQDIGTKVGTVRGVVRDGLCIFRGVRYARACTATTRFSPPQPLAETSSLMDARTFSAPPVQPARSPNPENIYGNIDCLNLNIWTSESSLKTGGLPVMVWIPGGGFMRCDANDPLYDGSHFARKDIIFVTVNYRVGVEGFLQLPGMAANRGLQDLLLALNWVQQHIGNFGGDPARVTVVGQSAGSGAIACLMGMQQANGLFQQAILQSPSTLVQTTAEAQTAANAIADLANCPATLEALTSISPEKAATALAKLSLNGALRRQYGLGEHHRFALRPVIDGEIVASSPLQAIRQNKIMPRAILAGATKEEARLYLVPDGSISKISADDVNRFITDAKLPPNTAQRYRQQLSADRQSNGEILCAIQSDYYYREPARRIAEHAADRGSKAYSYEFCWQSNLYEGQLGAAHGVELPFMFNNLHNDTARHFIDVDKPVSSALVSSMHQAWVRFAKTGEPGWPAQTKDQRSMMLFGDGDSIQHLVTY</sequence>
<dbReference type="Gene3D" id="3.40.50.1820">
    <property type="entry name" value="alpha/beta hydrolase"/>
    <property type="match status" value="1"/>
</dbReference>
<feature type="domain" description="Carboxylesterase type B" evidence="4">
    <location>
        <begin position="11"/>
        <end position="463"/>
    </location>
</feature>
<dbReference type="PANTHER" id="PTHR11559">
    <property type="entry name" value="CARBOXYLESTERASE"/>
    <property type="match status" value="1"/>
</dbReference>
<accession>A0A356LDX3</accession>
<dbReference type="SUPFAM" id="SSF53474">
    <property type="entry name" value="alpha/beta-Hydrolases"/>
    <property type="match status" value="1"/>
</dbReference>
<organism evidence="5 6">
    <name type="scientific">Advenella kashmirensis</name>
    <dbReference type="NCBI Taxonomy" id="310575"/>
    <lineage>
        <taxon>Bacteria</taxon>
        <taxon>Pseudomonadati</taxon>
        <taxon>Pseudomonadota</taxon>
        <taxon>Betaproteobacteria</taxon>
        <taxon>Burkholderiales</taxon>
        <taxon>Alcaligenaceae</taxon>
    </lineage>
</organism>
<comment type="similarity">
    <text evidence="1 3">Belongs to the type-B carboxylesterase/lipase family.</text>
</comment>
<evidence type="ECO:0000256" key="1">
    <source>
        <dbReference type="ARBA" id="ARBA00005964"/>
    </source>
</evidence>
<name>A0A356LDX3_9BURK</name>
<dbReference type="AlphaFoldDB" id="A0A356LDX3"/>
<dbReference type="InterPro" id="IPR029058">
    <property type="entry name" value="AB_hydrolase_fold"/>
</dbReference>
<dbReference type="EC" id="3.1.1.-" evidence="3"/>
<dbReference type="PROSITE" id="PS00122">
    <property type="entry name" value="CARBOXYLESTERASE_B_1"/>
    <property type="match status" value="1"/>
</dbReference>
<evidence type="ECO:0000256" key="3">
    <source>
        <dbReference type="RuleBase" id="RU361235"/>
    </source>
</evidence>
<dbReference type="EMBL" id="DOEK01000008">
    <property type="protein sequence ID" value="HBP28715.1"/>
    <property type="molecule type" value="Genomic_DNA"/>
</dbReference>
<dbReference type="Pfam" id="PF00135">
    <property type="entry name" value="COesterase"/>
    <property type="match status" value="1"/>
</dbReference>
<dbReference type="InterPro" id="IPR050309">
    <property type="entry name" value="Type-B_Carboxylest/Lipase"/>
</dbReference>
<evidence type="ECO:0000313" key="6">
    <source>
        <dbReference type="Proteomes" id="UP000264036"/>
    </source>
</evidence>
<dbReference type="Proteomes" id="UP000264036">
    <property type="component" value="Unassembled WGS sequence"/>
</dbReference>
<evidence type="ECO:0000259" key="4">
    <source>
        <dbReference type="Pfam" id="PF00135"/>
    </source>
</evidence>
<keyword evidence="2 3" id="KW-0378">Hydrolase</keyword>
<evidence type="ECO:0000256" key="2">
    <source>
        <dbReference type="ARBA" id="ARBA00022801"/>
    </source>
</evidence>